<dbReference type="RefSeq" id="WP_124024861.1">
    <property type="nucleotide sequence ID" value="NZ_RPOH01000064.1"/>
</dbReference>
<proteinExistence type="predicted"/>
<name>A0A3N5DR67_9ENTR</name>
<feature type="transmembrane region" description="Helical" evidence="1">
    <location>
        <begin position="7"/>
        <end position="28"/>
    </location>
</feature>
<keyword evidence="1" id="KW-0812">Transmembrane</keyword>
<protein>
    <submittedName>
        <fullName evidence="2">Trep_Strep domain-containing protein</fullName>
    </submittedName>
</protein>
<feature type="transmembrane region" description="Helical" evidence="1">
    <location>
        <begin position="85"/>
        <end position="102"/>
    </location>
</feature>
<gene>
    <name evidence="2" type="ORF">EHN07_14805</name>
</gene>
<evidence type="ECO:0000313" key="3">
    <source>
        <dbReference type="Proteomes" id="UP000268615"/>
    </source>
</evidence>
<feature type="transmembrane region" description="Helical" evidence="1">
    <location>
        <begin position="62"/>
        <end position="79"/>
    </location>
</feature>
<dbReference type="InterPro" id="IPR011733">
    <property type="entry name" value="CHP02185_IM"/>
</dbReference>
<feature type="transmembrane region" description="Helical" evidence="1">
    <location>
        <begin position="152"/>
        <end position="183"/>
    </location>
</feature>
<dbReference type="Pfam" id="PF09605">
    <property type="entry name" value="Trep_Strep"/>
    <property type="match status" value="1"/>
</dbReference>
<dbReference type="EMBL" id="RPOH01000064">
    <property type="protein sequence ID" value="RPH24129.1"/>
    <property type="molecule type" value="Genomic_DNA"/>
</dbReference>
<sequence>MTIRPQELITLGIFSVMIIVINMVINMLAVFSPFLIPLTKSLSGLVAGIPFMLYLTRVKQGGLIGLMALVLAVIMVLAGDYILTLASALVAGAIADVICRAARKNHSRVLTILGYSVFNLWSVGGILPLLFMREEMEAQVAQQLGAEYAHSFTQLFSVSVVCWTLVGIFVSGLLGAVIGLVMLNKHFVKAGLAQKNG</sequence>
<dbReference type="Proteomes" id="UP000268615">
    <property type="component" value="Unassembled WGS sequence"/>
</dbReference>
<keyword evidence="1" id="KW-1133">Transmembrane helix</keyword>
<evidence type="ECO:0000256" key="1">
    <source>
        <dbReference type="SAM" id="Phobius"/>
    </source>
</evidence>
<feature type="transmembrane region" description="Helical" evidence="1">
    <location>
        <begin position="34"/>
        <end position="55"/>
    </location>
</feature>
<comment type="caution">
    <text evidence="2">The sequence shown here is derived from an EMBL/GenBank/DDBJ whole genome shotgun (WGS) entry which is preliminary data.</text>
</comment>
<keyword evidence="1" id="KW-0472">Membrane</keyword>
<accession>A0A3N5DR67</accession>
<dbReference type="NCBIfam" id="TIGR02185">
    <property type="entry name" value="Trep_Strep"/>
    <property type="match status" value="1"/>
</dbReference>
<reference evidence="2 3" key="1">
    <citation type="submission" date="2018-11" db="EMBL/GenBank/DDBJ databases">
        <title>Draft genome sequence of Buttiauxella warmboldiae CCUG 35512.</title>
        <authorList>
            <person name="Salva-Serra F."/>
            <person name="Marathe N."/>
            <person name="Moore E."/>
            <person name="Svensson L."/>
            <person name="Engstrom-Jakobsson H."/>
        </authorList>
    </citation>
    <scope>NUCLEOTIDE SEQUENCE [LARGE SCALE GENOMIC DNA]</scope>
    <source>
        <strain evidence="2 3">CCUG 35512</strain>
    </source>
</reference>
<feature type="transmembrane region" description="Helical" evidence="1">
    <location>
        <begin position="109"/>
        <end position="132"/>
    </location>
</feature>
<dbReference type="AlphaFoldDB" id="A0A3N5DR67"/>
<keyword evidence="3" id="KW-1185">Reference proteome</keyword>
<dbReference type="OrthoDB" id="9781459at2"/>
<organism evidence="2 3">
    <name type="scientific">Buttiauxella warmboldiae</name>
    <dbReference type="NCBI Taxonomy" id="82993"/>
    <lineage>
        <taxon>Bacteria</taxon>
        <taxon>Pseudomonadati</taxon>
        <taxon>Pseudomonadota</taxon>
        <taxon>Gammaproteobacteria</taxon>
        <taxon>Enterobacterales</taxon>
        <taxon>Enterobacteriaceae</taxon>
        <taxon>Buttiauxella</taxon>
    </lineage>
</organism>
<evidence type="ECO:0000313" key="2">
    <source>
        <dbReference type="EMBL" id="RPH24129.1"/>
    </source>
</evidence>